<evidence type="ECO:0000256" key="6">
    <source>
        <dbReference type="ARBA" id="ARBA00022989"/>
    </source>
</evidence>
<proteinExistence type="inferred from homology"/>
<comment type="subcellular location">
    <subcellularLocation>
        <location evidence="1">Membrane</location>
        <topology evidence="1">Single-pass membrane protein</topology>
    </subcellularLocation>
</comment>
<comment type="similarity">
    <text evidence="2 8">Belongs to the glycosyltransferase 92 family.</text>
</comment>
<evidence type="ECO:0000256" key="8">
    <source>
        <dbReference type="RuleBase" id="RU366017"/>
    </source>
</evidence>
<keyword evidence="4 8" id="KW-0808">Transferase</keyword>
<feature type="chain" id="PRO_5035800614" description="Glycosyltransferase family 92 protein" evidence="9">
    <location>
        <begin position="26"/>
        <end position="495"/>
    </location>
</feature>
<comment type="caution">
    <text evidence="10">The sequence shown here is derived from an EMBL/GenBank/DDBJ whole genome shotgun (WGS) entry which is preliminary data.</text>
</comment>
<keyword evidence="5" id="KW-0812">Transmembrane</keyword>
<evidence type="ECO:0000313" key="10">
    <source>
        <dbReference type="EMBL" id="CAB3402656.1"/>
    </source>
</evidence>
<keyword evidence="11" id="KW-1185">Reference proteome</keyword>
<evidence type="ECO:0000256" key="4">
    <source>
        <dbReference type="ARBA" id="ARBA00022679"/>
    </source>
</evidence>
<dbReference type="GO" id="GO:0016757">
    <property type="term" value="F:glycosyltransferase activity"/>
    <property type="evidence" value="ECO:0007669"/>
    <property type="project" value="UniProtKB-UniRule"/>
</dbReference>
<evidence type="ECO:0000256" key="9">
    <source>
        <dbReference type="SAM" id="SignalP"/>
    </source>
</evidence>
<organism evidence="10 11">
    <name type="scientific">Caenorhabditis bovis</name>
    <dbReference type="NCBI Taxonomy" id="2654633"/>
    <lineage>
        <taxon>Eukaryota</taxon>
        <taxon>Metazoa</taxon>
        <taxon>Ecdysozoa</taxon>
        <taxon>Nematoda</taxon>
        <taxon>Chromadorea</taxon>
        <taxon>Rhabditida</taxon>
        <taxon>Rhabditina</taxon>
        <taxon>Rhabditomorpha</taxon>
        <taxon>Rhabditoidea</taxon>
        <taxon>Rhabditidae</taxon>
        <taxon>Peloderinae</taxon>
        <taxon>Caenorhabditis</taxon>
    </lineage>
</organism>
<dbReference type="AlphaFoldDB" id="A0A8S1ENN1"/>
<dbReference type="InterPro" id="IPR008166">
    <property type="entry name" value="Glyco_transf_92"/>
</dbReference>
<keyword evidence="3 8" id="KW-0328">Glycosyltransferase</keyword>
<evidence type="ECO:0000256" key="5">
    <source>
        <dbReference type="ARBA" id="ARBA00022692"/>
    </source>
</evidence>
<dbReference type="GO" id="GO:0016020">
    <property type="term" value="C:membrane"/>
    <property type="evidence" value="ECO:0007669"/>
    <property type="project" value="UniProtKB-SubCell"/>
</dbReference>
<keyword evidence="7" id="KW-0472">Membrane</keyword>
<dbReference type="PANTHER" id="PTHR21461">
    <property type="entry name" value="GLYCOSYLTRANSFERASE FAMILY 92 PROTEIN"/>
    <property type="match status" value="1"/>
</dbReference>
<dbReference type="Proteomes" id="UP000494206">
    <property type="component" value="Unassembled WGS sequence"/>
</dbReference>
<dbReference type="OrthoDB" id="2017643at2759"/>
<keyword evidence="6" id="KW-1133">Transmembrane helix</keyword>
<name>A0A8S1ENN1_9PELO</name>
<dbReference type="PANTHER" id="PTHR21461:SF69">
    <property type="entry name" value="GLYCOSYLTRANSFERASE FAMILY 92 PROTEIN"/>
    <property type="match status" value="1"/>
</dbReference>
<protein>
    <recommendedName>
        <fullName evidence="8">Glycosyltransferase family 92 protein</fullName>
        <ecNumber evidence="8">2.4.1.-</ecNumber>
    </recommendedName>
</protein>
<dbReference type="EC" id="2.4.1.-" evidence="8"/>
<feature type="signal peptide" evidence="9">
    <location>
        <begin position="1"/>
        <end position="25"/>
    </location>
</feature>
<evidence type="ECO:0000313" key="11">
    <source>
        <dbReference type="Proteomes" id="UP000494206"/>
    </source>
</evidence>
<dbReference type="Pfam" id="PF01697">
    <property type="entry name" value="Glyco_transf_92"/>
    <property type="match status" value="1"/>
</dbReference>
<evidence type="ECO:0000256" key="3">
    <source>
        <dbReference type="ARBA" id="ARBA00022676"/>
    </source>
</evidence>
<dbReference type="EMBL" id="CADEPM010000003">
    <property type="protein sequence ID" value="CAB3402656.1"/>
    <property type="molecule type" value="Genomic_DNA"/>
</dbReference>
<evidence type="ECO:0000256" key="1">
    <source>
        <dbReference type="ARBA" id="ARBA00004167"/>
    </source>
</evidence>
<sequence>MRCLWLLKRLLIVFTLLFLCDLSFKALFELTTDLRSSNNYNNIDYVDDFNAKDDEKAVKIYLSQMQKGTVYVRPVVEKESKVSENYWCFLKRPTVIKQSREWTGMAGIAVFSAYYDDRPNSLFPKHNSIQILVVSNHTIEGKVKFYCNIFLKNEGSATVKGYVREIWQKGWDPRNSYQVPSLITCPIPKRIQTKFPMYTVSLTRKKCLEGKVAIKVESKKRNGKKKGVAVCVKGLDYQEDISGRLLEWIELQYILGADTITLYYYYLNSKSLKVLKYYEQQGKLSMTPLKLPPPNNNNPIERSMFLKKNRPQKRRHELLPYNDCFYRHIYTHKYVLIIDIDEVIVPIRHSNYDQLLEDVENRVKNKRISSISARNVFKFRSNFTIYPDFHYMTNNRKRSRKTSNVGEYGKSFSSTTTVATVFNHFALHKLLPNVSESMYFGKSEAIKLHYKSECPWESRRECHQLQYDTVTDTSLDHIENVLIERVEHAVRLIGI</sequence>
<evidence type="ECO:0000256" key="2">
    <source>
        <dbReference type="ARBA" id="ARBA00007647"/>
    </source>
</evidence>
<evidence type="ECO:0000256" key="7">
    <source>
        <dbReference type="ARBA" id="ARBA00023136"/>
    </source>
</evidence>
<dbReference type="GO" id="GO:0005737">
    <property type="term" value="C:cytoplasm"/>
    <property type="evidence" value="ECO:0007669"/>
    <property type="project" value="TreeGrafter"/>
</dbReference>
<gene>
    <name evidence="10" type="ORF">CBOVIS_LOCUS5247</name>
</gene>
<keyword evidence="9" id="KW-0732">Signal</keyword>
<reference evidence="10 11" key="1">
    <citation type="submission" date="2020-04" db="EMBL/GenBank/DDBJ databases">
        <authorList>
            <person name="Laetsch R D."/>
            <person name="Stevens L."/>
            <person name="Kumar S."/>
            <person name="Blaxter L. M."/>
        </authorList>
    </citation>
    <scope>NUCLEOTIDE SEQUENCE [LARGE SCALE GENOMIC DNA]</scope>
</reference>
<accession>A0A8S1ENN1</accession>